<dbReference type="AlphaFoldDB" id="V8P2W8"/>
<dbReference type="InterPro" id="IPR032567">
    <property type="entry name" value="RTL1-rel"/>
</dbReference>
<feature type="domain" description="CCHC-type" evidence="2">
    <location>
        <begin position="283"/>
        <end position="297"/>
    </location>
</feature>
<comment type="caution">
    <text evidence="3">The sequence shown here is derived from an EMBL/GenBank/DDBJ whole genome shotgun (WGS) entry which is preliminary data.</text>
</comment>
<dbReference type="Gene3D" id="4.10.60.10">
    <property type="entry name" value="Zinc finger, CCHC-type"/>
    <property type="match status" value="1"/>
</dbReference>
<protein>
    <submittedName>
        <fullName evidence="3">Retrotransposon-derived protein PEG10</fullName>
    </submittedName>
</protein>
<dbReference type="Pfam" id="PF00098">
    <property type="entry name" value="zf-CCHC"/>
    <property type="match status" value="1"/>
</dbReference>
<name>V8P2W8_OPHHA</name>
<keyword evidence="1" id="KW-0862">Zinc</keyword>
<dbReference type="GO" id="GO:0003676">
    <property type="term" value="F:nucleic acid binding"/>
    <property type="evidence" value="ECO:0007669"/>
    <property type="project" value="InterPro"/>
</dbReference>
<dbReference type="PROSITE" id="PS50158">
    <property type="entry name" value="ZF_CCHC"/>
    <property type="match status" value="1"/>
</dbReference>
<dbReference type="SMART" id="SM00343">
    <property type="entry name" value="ZnF_C2HC"/>
    <property type="match status" value="1"/>
</dbReference>
<dbReference type="Proteomes" id="UP000018936">
    <property type="component" value="Unassembled WGS sequence"/>
</dbReference>
<sequence>MATFPQAAAADQGLMAADLQHQDRIQNDMGNLPENVCQLMQGVQNINLTPAPVTPVAQPVLHRSPVSLPEKFGGNSRKMRTFIAQCELFMRIQPVAFPTDRSKVSFILSLLKASAAQWARPIIENDDPIMDNYQNFMDNFRDHFRDPVWAFYRIQKLNQGNKGIRRYIDKFKLLTAETDWSEAFLIYMFRKGLDPQIEDELRMQGVPQKLDELYRRCIFIESFLAEIQWFFGQPEELSSRSRYTACSLPMAVGTELEEEEPMPRGARRRSAEERQRCRDLALCFYCGASGHMVRTCPAKPS</sequence>
<evidence type="ECO:0000256" key="1">
    <source>
        <dbReference type="PROSITE-ProRule" id="PRU00047"/>
    </source>
</evidence>
<accession>V8P2W8</accession>
<reference evidence="3 4" key="1">
    <citation type="journal article" date="2013" name="Proc. Natl. Acad. Sci. U.S.A.">
        <title>The king cobra genome reveals dynamic gene evolution and adaptation in the snake venom system.</title>
        <authorList>
            <person name="Vonk F.J."/>
            <person name="Casewell N.R."/>
            <person name="Henkel C.V."/>
            <person name="Heimberg A.M."/>
            <person name="Jansen H.J."/>
            <person name="McCleary R.J."/>
            <person name="Kerkkamp H.M."/>
            <person name="Vos R.A."/>
            <person name="Guerreiro I."/>
            <person name="Calvete J.J."/>
            <person name="Wuster W."/>
            <person name="Woods A.E."/>
            <person name="Logan J.M."/>
            <person name="Harrison R.A."/>
            <person name="Castoe T.A."/>
            <person name="de Koning A.P."/>
            <person name="Pollock D.D."/>
            <person name="Yandell M."/>
            <person name="Calderon D."/>
            <person name="Renjifo C."/>
            <person name="Currier R.B."/>
            <person name="Salgado D."/>
            <person name="Pla D."/>
            <person name="Sanz L."/>
            <person name="Hyder A.S."/>
            <person name="Ribeiro J.M."/>
            <person name="Arntzen J.W."/>
            <person name="van den Thillart G.E."/>
            <person name="Boetzer M."/>
            <person name="Pirovano W."/>
            <person name="Dirks R.P."/>
            <person name="Spaink H.P."/>
            <person name="Duboule D."/>
            <person name="McGlinn E."/>
            <person name="Kini R.M."/>
            <person name="Richardson M.K."/>
        </authorList>
    </citation>
    <scope>NUCLEOTIDE SEQUENCE</scope>
    <source>
        <tissue evidence="3">Blood</tissue>
    </source>
</reference>
<dbReference type="Pfam" id="PF16297">
    <property type="entry name" value="DUF4939"/>
    <property type="match status" value="1"/>
</dbReference>
<keyword evidence="1" id="KW-0863">Zinc-finger</keyword>
<keyword evidence="1" id="KW-0479">Metal-binding</keyword>
<dbReference type="EMBL" id="AZIM01001045">
    <property type="protein sequence ID" value="ETE68313.1"/>
    <property type="molecule type" value="Genomic_DNA"/>
</dbReference>
<proteinExistence type="predicted"/>
<dbReference type="OrthoDB" id="9048090at2759"/>
<dbReference type="InterPro" id="IPR036875">
    <property type="entry name" value="Znf_CCHC_sf"/>
</dbReference>
<evidence type="ECO:0000313" key="4">
    <source>
        <dbReference type="Proteomes" id="UP000018936"/>
    </source>
</evidence>
<dbReference type="InterPro" id="IPR001878">
    <property type="entry name" value="Znf_CCHC"/>
</dbReference>
<evidence type="ECO:0000259" key="2">
    <source>
        <dbReference type="PROSITE" id="PS50158"/>
    </source>
</evidence>
<dbReference type="SUPFAM" id="SSF57756">
    <property type="entry name" value="Retrovirus zinc finger-like domains"/>
    <property type="match status" value="1"/>
</dbReference>
<evidence type="ECO:0000313" key="3">
    <source>
        <dbReference type="EMBL" id="ETE68313.1"/>
    </source>
</evidence>
<keyword evidence="4" id="KW-1185">Reference proteome</keyword>
<dbReference type="GO" id="GO:0008270">
    <property type="term" value="F:zinc ion binding"/>
    <property type="evidence" value="ECO:0007669"/>
    <property type="project" value="UniProtKB-KW"/>
</dbReference>
<dbReference type="PANTHER" id="PTHR15503:SF22">
    <property type="entry name" value="TRANSPOSON TY3-I GAG POLYPROTEIN"/>
    <property type="match status" value="1"/>
</dbReference>
<organism evidence="3 4">
    <name type="scientific">Ophiophagus hannah</name>
    <name type="common">King cobra</name>
    <name type="synonym">Naja hannah</name>
    <dbReference type="NCBI Taxonomy" id="8665"/>
    <lineage>
        <taxon>Eukaryota</taxon>
        <taxon>Metazoa</taxon>
        <taxon>Chordata</taxon>
        <taxon>Craniata</taxon>
        <taxon>Vertebrata</taxon>
        <taxon>Euteleostomi</taxon>
        <taxon>Lepidosauria</taxon>
        <taxon>Squamata</taxon>
        <taxon>Bifurcata</taxon>
        <taxon>Unidentata</taxon>
        <taxon>Episquamata</taxon>
        <taxon>Toxicofera</taxon>
        <taxon>Serpentes</taxon>
        <taxon>Colubroidea</taxon>
        <taxon>Elapidae</taxon>
        <taxon>Elapinae</taxon>
        <taxon>Ophiophagus</taxon>
    </lineage>
</organism>
<dbReference type="PANTHER" id="PTHR15503">
    <property type="entry name" value="LDOC1 RELATED"/>
    <property type="match status" value="1"/>
</dbReference>
<dbReference type="InterPro" id="IPR032549">
    <property type="entry name" value="DUF4939"/>
</dbReference>
<feature type="non-terminal residue" evidence="3">
    <location>
        <position position="1"/>
    </location>
</feature>
<gene>
    <name evidence="3" type="primary">PEG10</name>
    <name evidence="3" type="ORF">L345_05895</name>
</gene>